<protein>
    <submittedName>
        <fullName evidence="3">VWA domain-containing protein</fullName>
    </submittedName>
</protein>
<feature type="region of interest" description="Disordered" evidence="1">
    <location>
        <begin position="50"/>
        <end position="70"/>
    </location>
</feature>
<evidence type="ECO:0000313" key="3">
    <source>
        <dbReference type="EMBL" id="RUL86832.1"/>
    </source>
</evidence>
<dbReference type="AlphaFoldDB" id="A0A432MI78"/>
<dbReference type="SMART" id="SM00327">
    <property type="entry name" value="VWA"/>
    <property type="match status" value="1"/>
</dbReference>
<keyword evidence="4" id="KW-1185">Reference proteome</keyword>
<dbReference type="Gene3D" id="3.40.50.410">
    <property type="entry name" value="von Willebrand factor, type A domain"/>
    <property type="match status" value="1"/>
</dbReference>
<reference evidence="3 4" key="2">
    <citation type="submission" date="2019-01" db="EMBL/GenBank/DDBJ databases">
        <title>Tautonia sociabilis, a novel thermotolerant planctomycete of Isosphaeraceae family, isolated from a 4000 m deep subterranean habitat.</title>
        <authorList>
            <person name="Kovaleva O.L."/>
            <person name="Elcheninov A.G."/>
            <person name="Van Heerden E."/>
            <person name="Toshchakov S.V."/>
            <person name="Novikov A."/>
            <person name="Bonch-Osmolovskaya E.A."/>
            <person name="Kublanov I.V."/>
        </authorList>
    </citation>
    <scope>NUCLEOTIDE SEQUENCE [LARGE SCALE GENOMIC DNA]</scope>
    <source>
        <strain evidence="3 4">GM2012</strain>
    </source>
</reference>
<sequence length="695" mass="74165">MPPLYRMPVFYLVLIALGAISGLARLIGGAAPSPGESAVASDTAAIPLSVPEAAPPGTDPGDEDDSILRTGEGLRRKVLVRELGLRPRSSPDPKAPFVGPTLEYYAIQFVFDEADPPTPDAPRFLRVGPAEGPPIGWVPADAVLSWDTRLMARPTPRVGRPPLVIYRERSCLLDAIADRDCPRHDGPCPVEGEESDGSADPEGEAPALGLPILSSVSIPQPDGRDRTIFEVASLVADRSPPPPPPAEPPEHLRRLLRRVDIAFVIDTTASMQSYIEAARSLAADLAAEAARGDVILRLGLVAYRDHHPGFGYATRVVCPLAHPDAFRAALDGIDAASRGDGSVAEAVLDGVAAALPAPEGEPIGSAPHLSWPVGREGDLATKLLVLIGDAPDHDRDASRAEALARLARDHRITIAAVSIARDDLAGDEPDRYRSQWEALASGSFRPRDPRAGFTEPIPPVLPSLADAGALVPTLRALIADRFEYARELAALLSAEAEGRLRDYVDRRGLTLDQIAPVLVDLHGGLPRPEPKPDPRLDGVRAPSVRSGWIAESVAGHDLVTVEILMTRAELDGLIEELSQFQQALQAGATDLTDLLRIGTAAASGETAFLAADRGSRTFAEHLSRRRGLPPAPPDSLLSRSQAELLQADPPYRAAVEHRLSAALSALIQRRNARDWDDPDRTVSGMALVPYGPIDF</sequence>
<dbReference type="RefSeq" id="WP_126726315.1">
    <property type="nucleotide sequence ID" value="NZ_RYZH01000029.1"/>
</dbReference>
<dbReference type="SUPFAM" id="SSF53300">
    <property type="entry name" value="vWA-like"/>
    <property type="match status" value="1"/>
</dbReference>
<feature type="domain" description="VWFA" evidence="2">
    <location>
        <begin position="260"/>
        <end position="464"/>
    </location>
</feature>
<evidence type="ECO:0000259" key="2">
    <source>
        <dbReference type="PROSITE" id="PS50234"/>
    </source>
</evidence>
<evidence type="ECO:0000313" key="4">
    <source>
        <dbReference type="Proteomes" id="UP000280296"/>
    </source>
</evidence>
<dbReference type="InterPro" id="IPR052969">
    <property type="entry name" value="Thr-specific_kinase-like"/>
</dbReference>
<accession>A0A432MI78</accession>
<proteinExistence type="predicted"/>
<dbReference type="PROSITE" id="PS50234">
    <property type="entry name" value="VWFA"/>
    <property type="match status" value="1"/>
</dbReference>
<dbReference type="CDD" id="cd00198">
    <property type="entry name" value="vWFA"/>
    <property type="match status" value="1"/>
</dbReference>
<organism evidence="3 4">
    <name type="scientific">Tautonia sociabilis</name>
    <dbReference type="NCBI Taxonomy" id="2080755"/>
    <lineage>
        <taxon>Bacteria</taxon>
        <taxon>Pseudomonadati</taxon>
        <taxon>Planctomycetota</taxon>
        <taxon>Planctomycetia</taxon>
        <taxon>Isosphaerales</taxon>
        <taxon>Isosphaeraceae</taxon>
        <taxon>Tautonia</taxon>
    </lineage>
</organism>
<feature type="region of interest" description="Disordered" evidence="1">
    <location>
        <begin position="182"/>
        <end position="206"/>
    </location>
</feature>
<dbReference type="Proteomes" id="UP000280296">
    <property type="component" value="Unassembled WGS sequence"/>
</dbReference>
<name>A0A432MI78_9BACT</name>
<dbReference type="InterPro" id="IPR002035">
    <property type="entry name" value="VWF_A"/>
</dbReference>
<dbReference type="PANTHER" id="PTHR47763">
    <property type="entry name" value="ALPHA-PROTEIN KINASE VWKA"/>
    <property type="match status" value="1"/>
</dbReference>
<dbReference type="Pfam" id="PF00092">
    <property type="entry name" value="VWA"/>
    <property type="match status" value="1"/>
</dbReference>
<dbReference type="InterPro" id="IPR036465">
    <property type="entry name" value="vWFA_dom_sf"/>
</dbReference>
<feature type="compositionally biased region" description="Acidic residues" evidence="1">
    <location>
        <begin position="191"/>
        <end position="203"/>
    </location>
</feature>
<comment type="caution">
    <text evidence="3">The sequence shown here is derived from an EMBL/GenBank/DDBJ whole genome shotgun (WGS) entry which is preliminary data.</text>
</comment>
<gene>
    <name evidence="3" type="ORF">TsocGM_15185</name>
</gene>
<evidence type="ECO:0000256" key="1">
    <source>
        <dbReference type="SAM" id="MobiDB-lite"/>
    </source>
</evidence>
<reference evidence="3 4" key="1">
    <citation type="submission" date="2018-12" db="EMBL/GenBank/DDBJ databases">
        <authorList>
            <person name="Toschakov S.V."/>
        </authorList>
    </citation>
    <scope>NUCLEOTIDE SEQUENCE [LARGE SCALE GENOMIC DNA]</scope>
    <source>
        <strain evidence="3 4">GM2012</strain>
    </source>
</reference>
<dbReference type="OrthoDB" id="9801841at2"/>
<dbReference type="EMBL" id="RYZH01000029">
    <property type="protein sequence ID" value="RUL86832.1"/>
    <property type="molecule type" value="Genomic_DNA"/>
</dbReference>